<dbReference type="EMBL" id="PDZR01000040">
    <property type="protein sequence ID" value="PNG24270.1"/>
    <property type="molecule type" value="Genomic_DNA"/>
</dbReference>
<protein>
    <submittedName>
        <fullName evidence="2">Alpha/beta hydrolase</fullName>
    </submittedName>
</protein>
<dbReference type="InterPro" id="IPR050266">
    <property type="entry name" value="AB_hydrolase_sf"/>
</dbReference>
<organism evidence="2 3">
    <name type="scientific">Methylocella silvestris</name>
    <dbReference type="NCBI Taxonomy" id="199596"/>
    <lineage>
        <taxon>Bacteria</taxon>
        <taxon>Pseudomonadati</taxon>
        <taxon>Pseudomonadota</taxon>
        <taxon>Alphaproteobacteria</taxon>
        <taxon>Hyphomicrobiales</taxon>
        <taxon>Beijerinckiaceae</taxon>
        <taxon>Methylocella</taxon>
    </lineage>
</organism>
<feature type="domain" description="AB hydrolase-1" evidence="1">
    <location>
        <begin position="39"/>
        <end position="269"/>
    </location>
</feature>
<accession>A0A2J7TBX7</accession>
<evidence type="ECO:0000313" key="2">
    <source>
        <dbReference type="EMBL" id="PNG24270.1"/>
    </source>
</evidence>
<dbReference type="OrthoDB" id="7958481at2"/>
<dbReference type="PRINTS" id="PR00111">
    <property type="entry name" value="ABHYDROLASE"/>
</dbReference>
<dbReference type="GO" id="GO:0016020">
    <property type="term" value="C:membrane"/>
    <property type="evidence" value="ECO:0007669"/>
    <property type="project" value="TreeGrafter"/>
</dbReference>
<dbReference type="PANTHER" id="PTHR43798">
    <property type="entry name" value="MONOACYLGLYCEROL LIPASE"/>
    <property type="match status" value="1"/>
</dbReference>
<comment type="caution">
    <text evidence="2">The sequence shown here is derived from an EMBL/GenBank/DDBJ whole genome shotgun (WGS) entry which is preliminary data.</text>
</comment>
<sequence>MSGSASTTPTKFAELGDRNIAYRKFGNGTPLVLNVRFRGTLDSWDPLFLDELAKNFEVVIFDYTGLGASTGTPTYDRASLVKDAKDLIDYLGFEKVIIGGWSLGGVVAQKFTTTHPGKISHTILIGTAPPGKPEVSGERLFMETAMHPHNGLEDQIILFFEPNSERSREAARLSSDRIASRASDRSPEIAETVFLKLLSEAQDRTTIYPDPDGSEMAKLSSGANPVLVISGDHDIACPIGNWLPLTSKWKSLYLMTIPQAGHGPQHQEPVFCAETIASFVRNTH</sequence>
<gene>
    <name evidence="2" type="ORF">CR492_19595</name>
</gene>
<dbReference type="PANTHER" id="PTHR43798:SF5">
    <property type="entry name" value="MONOACYLGLYCEROL LIPASE ABHD6"/>
    <property type="match status" value="1"/>
</dbReference>
<dbReference type="Proteomes" id="UP000236286">
    <property type="component" value="Unassembled WGS sequence"/>
</dbReference>
<evidence type="ECO:0000313" key="3">
    <source>
        <dbReference type="Proteomes" id="UP000236286"/>
    </source>
</evidence>
<dbReference type="AlphaFoldDB" id="A0A2J7TBX7"/>
<dbReference type="Gene3D" id="3.40.50.1820">
    <property type="entry name" value="alpha/beta hydrolase"/>
    <property type="match status" value="1"/>
</dbReference>
<dbReference type="Pfam" id="PF00561">
    <property type="entry name" value="Abhydrolase_1"/>
    <property type="match status" value="1"/>
</dbReference>
<name>A0A2J7TBX7_METSI</name>
<dbReference type="InterPro" id="IPR029058">
    <property type="entry name" value="AB_hydrolase_fold"/>
</dbReference>
<reference evidence="2 3" key="1">
    <citation type="submission" date="2017-10" db="EMBL/GenBank/DDBJ databases">
        <title>Genome announcement of Methylocella silvestris TVC from permafrost.</title>
        <authorList>
            <person name="Wang J."/>
            <person name="Geng K."/>
            <person name="Ul-Haque F."/>
            <person name="Crombie A.T."/>
            <person name="Street L.E."/>
            <person name="Wookey P.A."/>
            <person name="Murrell J.C."/>
            <person name="Pratscher J."/>
        </authorList>
    </citation>
    <scope>NUCLEOTIDE SEQUENCE [LARGE SCALE GENOMIC DNA]</scope>
    <source>
        <strain evidence="2 3">TVC</strain>
    </source>
</reference>
<proteinExistence type="predicted"/>
<keyword evidence="2" id="KW-0378">Hydrolase</keyword>
<dbReference type="GO" id="GO:0046464">
    <property type="term" value="P:acylglycerol catabolic process"/>
    <property type="evidence" value="ECO:0007669"/>
    <property type="project" value="TreeGrafter"/>
</dbReference>
<dbReference type="GO" id="GO:0047372">
    <property type="term" value="F:monoacylglycerol lipase activity"/>
    <property type="evidence" value="ECO:0007669"/>
    <property type="project" value="TreeGrafter"/>
</dbReference>
<dbReference type="RefSeq" id="WP_102845405.1">
    <property type="nucleotide sequence ID" value="NZ_PDZR01000040.1"/>
</dbReference>
<dbReference type="SUPFAM" id="SSF53474">
    <property type="entry name" value="alpha/beta-Hydrolases"/>
    <property type="match status" value="1"/>
</dbReference>
<evidence type="ECO:0000259" key="1">
    <source>
        <dbReference type="Pfam" id="PF00561"/>
    </source>
</evidence>
<dbReference type="InterPro" id="IPR000073">
    <property type="entry name" value="AB_hydrolase_1"/>
</dbReference>